<dbReference type="PROSITE" id="PS50949">
    <property type="entry name" value="HTH_GNTR"/>
    <property type="match status" value="1"/>
</dbReference>
<dbReference type="GO" id="GO:0003700">
    <property type="term" value="F:DNA-binding transcription factor activity"/>
    <property type="evidence" value="ECO:0007669"/>
    <property type="project" value="InterPro"/>
</dbReference>
<keyword evidence="2" id="KW-0238">DNA-binding</keyword>
<dbReference type="Pfam" id="PF07702">
    <property type="entry name" value="UTRA"/>
    <property type="match status" value="1"/>
</dbReference>
<dbReference type="SMART" id="SM00866">
    <property type="entry name" value="UTRA"/>
    <property type="match status" value="1"/>
</dbReference>
<protein>
    <submittedName>
        <fullName evidence="5">GntR family transcriptional regulator</fullName>
    </submittedName>
</protein>
<dbReference type="Gene3D" id="1.10.10.10">
    <property type="entry name" value="Winged helix-like DNA-binding domain superfamily/Winged helix DNA-binding domain"/>
    <property type="match status" value="1"/>
</dbReference>
<reference evidence="5 6" key="1">
    <citation type="submission" date="2018-12" db="EMBL/GenBank/DDBJ databases">
        <title>Draft genome sequence of Embleya hyalina NBRC 13850T.</title>
        <authorList>
            <person name="Komaki H."/>
            <person name="Hosoyama A."/>
            <person name="Kimura A."/>
            <person name="Ichikawa N."/>
            <person name="Tamura T."/>
        </authorList>
    </citation>
    <scope>NUCLEOTIDE SEQUENCE [LARGE SCALE GENOMIC DNA]</scope>
    <source>
        <strain evidence="5 6">NBRC 13850</strain>
    </source>
</reference>
<evidence type="ECO:0000313" key="6">
    <source>
        <dbReference type="Proteomes" id="UP000286931"/>
    </source>
</evidence>
<dbReference type="InterPro" id="IPR036388">
    <property type="entry name" value="WH-like_DNA-bd_sf"/>
</dbReference>
<dbReference type="SUPFAM" id="SSF46785">
    <property type="entry name" value="Winged helix' DNA-binding domain"/>
    <property type="match status" value="1"/>
</dbReference>
<dbReference type="PANTHER" id="PTHR44846">
    <property type="entry name" value="MANNOSYL-D-GLYCERATE TRANSPORT/METABOLISM SYSTEM REPRESSOR MNGR-RELATED"/>
    <property type="match status" value="1"/>
</dbReference>
<dbReference type="Proteomes" id="UP000286931">
    <property type="component" value="Unassembled WGS sequence"/>
</dbReference>
<name>A0A401Z3W8_9ACTN</name>
<keyword evidence="3" id="KW-0804">Transcription</keyword>
<sequence>MGRIERPAPPYMQVATHLRDRIHSGELRPGDPLPSDRDLSEQWKISRVTAQKALVYLAAEDLIERRVGVGSFVKRPAPGEPAADESSPPRRVFLGYAFDGASSSHVIAASMAPATSSAAVAFGVEEGTPLFARRTVVLGVSGPVALVTTWCRETDADTIPELAKRTPLPVPIQDLIAVDGPAGRQVRETTDARGATPAEAAGLNIPPATPVLTGHLVHTSREGATVVFIEHVTTNTVTISYALARNASPPART</sequence>
<evidence type="ECO:0000256" key="2">
    <source>
        <dbReference type="ARBA" id="ARBA00023125"/>
    </source>
</evidence>
<dbReference type="SMART" id="SM00345">
    <property type="entry name" value="HTH_GNTR"/>
    <property type="match status" value="1"/>
</dbReference>
<evidence type="ECO:0000256" key="3">
    <source>
        <dbReference type="ARBA" id="ARBA00023163"/>
    </source>
</evidence>
<dbReference type="Gene3D" id="3.40.1410.10">
    <property type="entry name" value="Chorismate lyase-like"/>
    <property type="match status" value="1"/>
</dbReference>
<dbReference type="PANTHER" id="PTHR44846:SF17">
    <property type="entry name" value="GNTR-FAMILY TRANSCRIPTIONAL REGULATOR"/>
    <property type="match status" value="1"/>
</dbReference>
<comment type="caution">
    <text evidence="5">The sequence shown here is derived from an EMBL/GenBank/DDBJ whole genome shotgun (WGS) entry which is preliminary data.</text>
</comment>
<keyword evidence="1" id="KW-0805">Transcription regulation</keyword>
<dbReference type="InterPro" id="IPR028978">
    <property type="entry name" value="Chorismate_lyase_/UTRA_dom_sf"/>
</dbReference>
<dbReference type="SUPFAM" id="SSF64288">
    <property type="entry name" value="Chorismate lyase-like"/>
    <property type="match status" value="1"/>
</dbReference>
<organism evidence="5 6">
    <name type="scientific">Embleya hyalina</name>
    <dbReference type="NCBI Taxonomy" id="516124"/>
    <lineage>
        <taxon>Bacteria</taxon>
        <taxon>Bacillati</taxon>
        <taxon>Actinomycetota</taxon>
        <taxon>Actinomycetes</taxon>
        <taxon>Kitasatosporales</taxon>
        <taxon>Streptomycetaceae</taxon>
        <taxon>Embleya</taxon>
    </lineage>
</organism>
<dbReference type="Pfam" id="PF00392">
    <property type="entry name" value="GntR"/>
    <property type="match status" value="1"/>
</dbReference>
<dbReference type="PRINTS" id="PR00035">
    <property type="entry name" value="HTHGNTR"/>
</dbReference>
<evidence type="ECO:0000256" key="1">
    <source>
        <dbReference type="ARBA" id="ARBA00023015"/>
    </source>
</evidence>
<keyword evidence="6" id="KW-1185">Reference proteome</keyword>
<dbReference type="InterPro" id="IPR036390">
    <property type="entry name" value="WH_DNA-bd_sf"/>
</dbReference>
<feature type="domain" description="HTH gntR-type" evidence="4">
    <location>
        <begin position="8"/>
        <end position="76"/>
    </location>
</feature>
<evidence type="ECO:0000259" key="4">
    <source>
        <dbReference type="PROSITE" id="PS50949"/>
    </source>
</evidence>
<dbReference type="GO" id="GO:0045892">
    <property type="term" value="P:negative regulation of DNA-templated transcription"/>
    <property type="evidence" value="ECO:0007669"/>
    <property type="project" value="TreeGrafter"/>
</dbReference>
<dbReference type="InterPro" id="IPR000524">
    <property type="entry name" value="Tscrpt_reg_HTH_GntR"/>
</dbReference>
<proteinExistence type="predicted"/>
<dbReference type="CDD" id="cd07377">
    <property type="entry name" value="WHTH_GntR"/>
    <property type="match status" value="1"/>
</dbReference>
<dbReference type="InterPro" id="IPR050679">
    <property type="entry name" value="Bact_HTH_transcr_reg"/>
</dbReference>
<evidence type="ECO:0000313" key="5">
    <source>
        <dbReference type="EMBL" id="GCE01543.1"/>
    </source>
</evidence>
<accession>A0A401Z3W8</accession>
<dbReference type="EMBL" id="BIFH01000050">
    <property type="protein sequence ID" value="GCE01543.1"/>
    <property type="molecule type" value="Genomic_DNA"/>
</dbReference>
<dbReference type="GO" id="GO:0003677">
    <property type="term" value="F:DNA binding"/>
    <property type="evidence" value="ECO:0007669"/>
    <property type="project" value="UniProtKB-KW"/>
</dbReference>
<dbReference type="AlphaFoldDB" id="A0A401Z3W8"/>
<gene>
    <name evidence="5" type="primary">phnF</name>
    <name evidence="5" type="ORF">EHYA_09309</name>
</gene>
<dbReference type="InterPro" id="IPR011663">
    <property type="entry name" value="UTRA"/>
</dbReference>